<dbReference type="PROSITE" id="PS50005">
    <property type="entry name" value="TPR"/>
    <property type="match status" value="3"/>
</dbReference>
<protein>
    <recommendedName>
        <fullName evidence="6">DDE transposase family protein</fullName>
    </recommendedName>
</protein>
<dbReference type="PANTHER" id="PTHR45586">
    <property type="entry name" value="TPR REPEAT-CONTAINING PROTEIN PA4667"/>
    <property type="match status" value="1"/>
</dbReference>
<dbReference type="InterPro" id="IPR011990">
    <property type="entry name" value="TPR-like_helical_dom_sf"/>
</dbReference>
<dbReference type="Pfam" id="PF14559">
    <property type="entry name" value="TPR_19"/>
    <property type="match status" value="1"/>
</dbReference>
<evidence type="ECO:0000256" key="3">
    <source>
        <dbReference type="PROSITE-ProRule" id="PRU00339"/>
    </source>
</evidence>
<proteinExistence type="predicted"/>
<dbReference type="InterPro" id="IPR019734">
    <property type="entry name" value="TPR_rpt"/>
</dbReference>
<feature type="repeat" description="TPR" evidence="3">
    <location>
        <begin position="191"/>
        <end position="224"/>
    </location>
</feature>
<evidence type="ECO:0008006" key="6">
    <source>
        <dbReference type="Google" id="ProtNLM"/>
    </source>
</evidence>
<gene>
    <name evidence="4" type="ORF">AR543_03585</name>
</gene>
<organism evidence="4 5">
    <name type="scientific">Paenibacillus bovis</name>
    <dbReference type="NCBI Taxonomy" id="1616788"/>
    <lineage>
        <taxon>Bacteria</taxon>
        <taxon>Bacillati</taxon>
        <taxon>Bacillota</taxon>
        <taxon>Bacilli</taxon>
        <taxon>Bacillales</taxon>
        <taxon>Paenibacillaceae</taxon>
        <taxon>Paenibacillus</taxon>
    </lineage>
</organism>
<dbReference type="KEGG" id="pbv:AR543_03585"/>
<reference evidence="5" key="1">
    <citation type="submission" date="2015-10" db="EMBL/GenBank/DDBJ databases">
        <title>Genome of Paenibacillus bovis sp. nov.</title>
        <authorList>
            <person name="Wu Z."/>
            <person name="Gao C."/>
            <person name="Liu Z."/>
            <person name="Zheng H."/>
        </authorList>
    </citation>
    <scope>NUCLEOTIDE SEQUENCE [LARGE SCALE GENOMIC DNA]</scope>
    <source>
        <strain evidence="5">BD3526</strain>
    </source>
</reference>
<dbReference type="AlphaFoldDB" id="A0A172ZD70"/>
<dbReference type="OrthoDB" id="600613at2"/>
<feature type="repeat" description="TPR" evidence="3">
    <location>
        <begin position="294"/>
        <end position="327"/>
    </location>
</feature>
<dbReference type="Gene3D" id="1.10.472.10">
    <property type="entry name" value="Cyclin-like"/>
    <property type="match status" value="1"/>
</dbReference>
<feature type="repeat" description="TPR" evidence="3">
    <location>
        <begin position="22"/>
        <end position="55"/>
    </location>
</feature>
<dbReference type="SUPFAM" id="SSF47954">
    <property type="entry name" value="Cyclin-like"/>
    <property type="match status" value="1"/>
</dbReference>
<evidence type="ECO:0000313" key="5">
    <source>
        <dbReference type="Proteomes" id="UP000078148"/>
    </source>
</evidence>
<accession>A0A172ZD70</accession>
<reference evidence="4 5" key="2">
    <citation type="journal article" date="2016" name="Int. J. Syst. Evol. Microbiol.">
        <title>Paenibacillus bovis sp. nov., isolated from raw yak (Bos grunniens) milk.</title>
        <authorList>
            <person name="Gao C."/>
            <person name="Han J."/>
            <person name="Liu Z."/>
            <person name="Xu X."/>
            <person name="Hang F."/>
            <person name="Wu Z."/>
        </authorList>
    </citation>
    <scope>NUCLEOTIDE SEQUENCE [LARGE SCALE GENOMIC DNA]</scope>
    <source>
        <strain evidence="4 5">BD3526</strain>
    </source>
</reference>
<keyword evidence="5" id="KW-1185">Reference proteome</keyword>
<dbReference type="InterPro" id="IPR036915">
    <property type="entry name" value="Cyclin-like_sf"/>
</dbReference>
<dbReference type="EMBL" id="CP013023">
    <property type="protein sequence ID" value="ANF95197.1"/>
    <property type="molecule type" value="Genomic_DNA"/>
</dbReference>
<sequence length="568" mass="66515">MNEYKRKVEDTERKVITLKLDANFFFERAVRSLDHYRYDKALKYFEKAVEYEPDNPVNHCNMAGILSEMGKYEASNQVLQTIMDTVDPLMVECHFYKANNYANMEQFEQAEQELLIYLEQDRYGQFASEAEEMMDLIRHEMKRPSGSSPAPAAAAPEMDRQDQARELLEQGEVEAACTLLRQLIHEQPDLSAARNNLAVAYYQQGMLELAAEQVGEVLKYDPSNLHALCNQAILSHYDEDPALEHQLEQLRRVTPLHQEHQLKLATTMAMLGEHQYAYYHFRRLLRHDDLMNHWEMYHYTAAAACYMGKYDEAEKLWKRILRFEPDAEVPAFYLAHLHELRQGEMTPSYRYGVQKMSYFYTREQPGSQSLESDAAQFLHILRHGSENEQLHALQSYVLDGNHEVHTVLRQYVNRPLISEELQHAAERLLRQWAANQSLSPDELIDDIETARMSLPLWDERWQQIIEQVTVQPHKRYDSGFNRDVEALWIEFIKRVYPELPLLHHPEGWAAALEYLVARIHRLPLTYDEVAQRYGVSVSIISRYARRISRVCNVQQKVRYAQAKSTQGS</sequence>
<dbReference type="SMART" id="SM00028">
    <property type="entry name" value="TPR"/>
    <property type="match status" value="4"/>
</dbReference>
<evidence type="ECO:0000313" key="4">
    <source>
        <dbReference type="EMBL" id="ANF95197.1"/>
    </source>
</evidence>
<dbReference type="InterPro" id="IPR051012">
    <property type="entry name" value="CellSynth/LPSAsmb/PSIAsmb"/>
</dbReference>
<dbReference type="CDD" id="cd00043">
    <property type="entry name" value="CYCLIN_SF"/>
    <property type="match status" value="1"/>
</dbReference>
<dbReference type="SUPFAM" id="SSF48452">
    <property type="entry name" value="TPR-like"/>
    <property type="match status" value="2"/>
</dbReference>
<keyword evidence="2 3" id="KW-0802">TPR repeat</keyword>
<dbReference type="RefSeq" id="WP_060531899.1">
    <property type="nucleotide sequence ID" value="NZ_CP013023.1"/>
</dbReference>
<dbReference type="PANTHER" id="PTHR45586:SF1">
    <property type="entry name" value="LIPOPOLYSACCHARIDE ASSEMBLY PROTEIN B"/>
    <property type="match status" value="1"/>
</dbReference>
<name>A0A172ZD70_9BACL</name>
<dbReference type="Pfam" id="PF13432">
    <property type="entry name" value="TPR_16"/>
    <property type="match status" value="1"/>
</dbReference>
<dbReference type="STRING" id="1616788.AR543_03585"/>
<evidence type="ECO:0000256" key="1">
    <source>
        <dbReference type="ARBA" id="ARBA00022737"/>
    </source>
</evidence>
<dbReference type="Proteomes" id="UP000078148">
    <property type="component" value="Chromosome"/>
</dbReference>
<dbReference type="Gene3D" id="1.25.40.10">
    <property type="entry name" value="Tetratricopeptide repeat domain"/>
    <property type="match status" value="3"/>
</dbReference>
<evidence type="ECO:0000256" key="2">
    <source>
        <dbReference type="ARBA" id="ARBA00022803"/>
    </source>
</evidence>
<keyword evidence="1" id="KW-0677">Repeat</keyword>